<dbReference type="CDD" id="cd00051">
    <property type="entry name" value="EFh"/>
    <property type="match status" value="1"/>
</dbReference>
<dbReference type="SUPFAM" id="SSF47473">
    <property type="entry name" value="EF-hand"/>
    <property type="match status" value="1"/>
</dbReference>
<feature type="domain" description="EF-hand" evidence="3">
    <location>
        <begin position="261"/>
        <end position="285"/>
    </location>
</feature>
<evidence type="ECO:0000313" key="5">
    <source>
        <dbReference type="Proteomes" id="UP000054558"/>
    </source>
</evidence>
<feature type="compositionally biased region" description="Basic and acidic residues" evidence="2">
    <location>
        <begin position="471"/>
        <end position="498"/>
    </location>
</feature>
<dbReference type="InterPro" id="IPR011992">
    <property type="entry name" value="EF-hand-dom_pair"/>
</dbReference>
<feature type="region of interest" description="Disordered" evidence="2">
    <location>
        <begin position="340"/>
        <end position="361"/>
    </location>
</feature>
<reference evidence="4 5" key="1">
    <citation type="journal article" date="2014" name="Nat. Commun.">
        <title>Klebsormidium flaccidum genome reveals primary factors for plant terrestrial adaptation.</title>
        <authorList>
            <person name="Hori K."/>
            <person name="Maruyama F."/>
            <person name="Fujisawa T."/>
            <person name="Togashi T."/>
            <person name="Yamamoto N."/>
            <person name="Seo M."/>
            <person name="Sato S."/>
            <person name="Yamada T."/>
            <person name="Mori H."/>
            <person name="Tajima N."/>
            <person name="Moriyama T."/>
            <person name="Ikeuchi M."/>
            <person name="Watanabe M."/>
            <person name="Wada H."/>
            <person name="Kobayashi K."/>
            <person name="Saito M."/>
            <person name="Masuda T."/>
            <person name="Sasaki-Sekimoto Y."/>
            <person name="Mashiguchi K."/>
            <person name="Awai K."/>
            <person name="Shimojima M."/>
            <person name="Masuda S."/>
            <person name="Iwai M."/>
            <person name="Nobusawa T."/>
            <person name="Narise T."/>
            <person name="Kondo S."/>
            <person name="Saito H."/>
            <person name="Sato R."/>
            <person name="Murakawa M."/>
            <person name="Ihara Y."/>
            <person name="Oshima-Yamada Y."/>
            <person name="Ohtaka K."/>
            <person name="Satoh M."/>
            <person name="Sonobe K."/>
            <person name="Ishii M."/>
            <person name="Ohtani R."/>
            <person name="Kanamori-Sato M."/>
            <person name="Honoki R."/>
            <person name="Miyazaki D."/>
            <person name="Mochizuki H."/>
            <person name="Umetsu J."/>
            <person name="Higashi K."/>
            <person name="Shibata D."/>
            <person name="Kamiya Y."/>
            <person name="Sato N."/>
            <person name="Nakamura Y."/>
            <person name="Tabata S."/>
            <person name="Ida S."/>
            <person name="Kurokawa K."/>
            <person name="Ohta H."/>
        </authorList>
    </citation>
    <scope>NUCLEOTIDE SEQUENCE [LARGE SCALE GENOMIC DNA]</scope>
    <source>
        <strain evidence="4 5">NIES-2285</strain>
    </source>
</reference>
<gene>
    <name evidence="4" type="ORF">KFL_000780190</name>
</gene>
<feature type="region of interest" description="Disordered" evidence="2">
    <location>
        <begin position="1"/>
        <end position="27"/>
    </location>
</feature>
<feature type="compositionally biased region" description="Low complexity" evidence="2">
    <location>
        <begin position="385"/>
        <end position="414"/>
    </location>
</feature>
<dbReference type="PROSITE" id="PS00018">
    <property type="entry name" value="EF_HAND_1"/>
    <property type="match status" value="2"/>
</dbReference>
<feature type="region of interest" description="Disordered" evidence="2">
    <location>
        <begin position="67"/>
        <end position="129"/>
    </location>
</feature>
<dbReference type="PROSITE" id="PS50222">
    <property type="entry name" value="EF_HAND_2"/>
    <property type="match status" value="1"/>
</dbReference>
<evidence type="ECO:0000256" key="1">
    <source>
        <dbReference type="ARBA" id="ARBA00022837"/>
    </source>
</evidence>
<dbReference type="Gene3D" id="1.10.238.10">
    <property type="entry name" value="EF-hand"/>
    <property type="match status" value="1"/>
</dbReference>
<organism evidence="4 5">
    <name type="scientific">Klebsormidium nitens</name>
    <name type="common">Green alga</name>
    <name type="synonym">Ulothrix nitens</name>
    <dbReference type="NCBI Taxonomy" id="105231"/>
    <lineage>
        <taxon>Eukaryota</taxon>
        <taxon>Viridiplantae</taxon>
        <taxon>Streptophyta</taxon>
        <taxon>Klebsormidiophyceae</taxon>
        <taxon>Klebsormidiales</taxon>
        <taxon>Klebsormidiaceae</taxon>
        <taxon>Klebsormidium</taxon>
    </lineage>
</organism>
<dbReference type="EMBL" id="DF237027">
    <property type="protein sequence ID" value="GAQ81357.1"/>
    <property type="molecule type" value="Genomic_DNA"/>
</dbReference>
<evidence type="ECO:0000256" key="2">
    <source>
        <dbReference type="SAM" id="MobiDB-lite"/>
    </source>
</evidence>
<feature type="compositionally biased region" description="Low complexity" evidence="2">
    <location>
        <begin position="70"/>
        <end position="80"/>
    </location>
</feature>
<evidence type="ECO:0000259" key="3">
    <source>
        <dbReference type="PROSITE" id="PS50222"/>
    </source>
</evidence>
<protein>
    <recommendedName>
        <fullName evidence="3">EF-hand domain-containing protein</fullName>
    </recommendedName>
</protein>
<feature type="region of interest" description="Disordered" evidence="2">
    <location>
        <begin position="162"/>
        <end position="187"/>
    </location>
</feature>
<dbReference type="InterPro" id="IPR002048">
    <property type="entry name" value="EF_hand_dom"/>
</dbReference>
<dbReference type="GO" id="GO:0005509">
    <property type="term" value="F:calcium ion binding"/>
    <property type="evidence" value="ECO:0007669"/>
    <property type="project" value="InterPro"/>
</dbReference>
<accession>A0A1Y1HXT9</accession>
<name>A0A1Y1HXT9_KLENI</name>
<feature type="region of interest" description="Disordered" evidence="2">
    <location>
        <begin position="383"/>
        <end position="549"/>
    </location>
</feature>
<keyword evidence="5" id="KW-1185">Reference proteome</keyword>
<proteinExistence type="predicted"/>
<dbReference type="InterPro" id="IPR018247">
    <property type="entry name" value="EF_Hand_1_Ca_BS"/>
</dbReference>
<feature type="compositionally biased region" description="Gly residues" evidence="2">
    <location>
        <begin position="9"/>
        <end position="19"/>
    </location>
</feature>
<evidence type="ECO:0000313" key="4">
    <source>
        <dbReference type="EMBL" id="GAQ81357.1"/>
    </source>
</evidence>
<feature type="compositionally biased region" description="Low complexity" evidence="2">
    <location>
        <begin position="531"/>
        <end position="549"/>
    </location>
</feature>
<keyword evidence="1" id="KW-0106">Calcium</keyword>
<dbReference type="Pfam" id="PF13499">
    <property type="entry name" value="EF-hand_7"/>
    <property type="match status" value="1"/>
</dbReference>
<dbReference type="Proteomes" id="UP000054558">
    <property type="component" value="Unassembled WGS sequence"/>
</dbReference>
<feature type="compositionally biased region" description="Polar residues" evidence="2">
    <location>
        <begin position="347"/>
        <end position="361"/>
    </location>
</feature>
<dbReference type="AlphaFoldDB" id="A0A1Y1HXT9"/>
<sequence length="549" mass="57957">MSLECVGVGKAGAGEGGGATKEEGFVGGMSPEEQAKFALDTLEQVRTKVDSWLTWETAYLQDAGLVYDGSSSRTRPSSYSAGISDDRHSTYSDPAPAVRAAEPSAGGPPAADAPQDPGDVPAAPDVVLTSAPGDPALVTASTHRGLLPSGVRDLAPAFVKLGGPADRPVDSPTNPGHGKDARRPLGKLDLASKQRADAVTVARLKAEETIASAAMQAVRGRAENYRVDVGQEAFEDPVKGLEAIMEWLRANRDSLRAHTGELDYDMSGTISTDELLELFRKVKFEPTPAELRSLLWKLDRDGSGSVTIDELLDSSDDEDHAAVFRQTALAPVFSREELKARTEKMARNQQHTLQRPNTSDGFLSAEQTQLVLQKLRAINVTNPLASATSGPPRGPPSSSGSALASSGSTSSRTGILKMSTMNRPRSVRNGTGTGTGKAGAIRGTSSSETTPRHASFKAGGGDTRGNYPAAEDLKRRPDSAPIRGGDERVKAKKEETRKSRIAFVDLPPENEENRGTGGMTSRPTSAGRGKVSGSVSLSRPLSSSGHRLR</sequence>
<feature type="compositionally biased region" description="Low complexity" evidence="2">
    <location>
        <begin position="100"/>
        <end position="127"/>
    </location>
</feature>